<gene>
    <name evidence="1" type="ORF">MPEAHAMD_4747</name>
</gene>
<organism evidence="1 2">
    <name type="scientific">Methylobacterium frigidaeris</name>
    <dbReference type="NCBI Taxonomy" id="2038277"/>
    <lineage>
        <taxon>Bacteria</taxon>
        <taxon>Pseudomonadati</taxon>
        <taxon>Pseudomonadota</taxon>
        <taxon>Alphaproteobacteria</taxon>
        <taxon>Hyphomicrobiales</taxon>
        <taxon>Methylobacteriaceae</taxon>
        <taxon>Methylobacterium</taxon>
    </lineage>
</organism>
<evidence type="ECO:0008006" key="3">
    <source>
        <dbReference type="Google" id="ProtNLM"/>
    </source>
</evidence>
<dbReference type="RefSeq" id="WP_099900646.1">
    <property type="nucleotide sequence ID" value="NZ_BPQJ01000026.1"/>
</dbReference>
<dbReference type="AlphaFoldDB" id="A0AA37HFD9"/>
<protein>
    <recommendedName>
        <fullName evidence="3">ACT domain-containing protein</fullName>
    </recommendedName>
</protein>
<accession>A0AA37HFD9</accession>
<dbReference type="Proteomes" id="UP001055286">
    <property type="component" value="Unassembled WGS sequence"/>
</dbReference>
<proteinExistence type="predicted"/>
<reference evidence="1" key="2">
    <citation type="submission" date="2021-08" db="EMBL/GenBank/DDBJ databases">
        <authorList>
            <person name="Tani A."/>
            <person name="Ola A."/>
            <person name="Ogura Y."/>
            <person name="Katsura K."/>
            <person name="Hayashi T."/>
        </authorList>
    </citation>
    <scope>NUCLEOTIDE SEQUENCE</scope>
    <source>
        <strain evidence="1">JCM 32048</strain>
    </source>
</reference>
<sequence length="89" mass="9434">MARDQGHGIEGHLIEIRARILHVFDGVTRLLGEVERAGYPLRNLALDAADASSAVTLSILVPDGTDLSVLAARLSRHPAVVEARVGAQS</sequence>
<name>A0AA37HFD9_9HYPH</name>
<evidence type="ECO:0000313" key="1">
    <source>
        <dbReference type="EMBL" id="GJD64564.1"/>
    </source>
</evidence>
<evidence type="ECO:0000313" key="2">
    <source>
        <dbReference type="Proteomes" id="UP001055286"/>
    </source>
</evidence>
<reference evidence="1" key="1">
    <citation type="journal article" date="2016" name="Front. Microbiol.">
        <title>Genome Sequence of the Piezophilic, Mesophilic Sulfate-Reducing Bacterium Desulfovibrio indicus J2T.</title>
        <authorList>
            <person name="Cao J."/>
            <person name="Maignien L."/>
            <person name="Shao Z."/>
            <person name="Alain K."/>
            <person name="Jebbar M."/>
        </authorList>
    </citation>
    <scope>NUCLEOTIDE SEQUENCE</scope>
    <source>
        <strain evidence="1">JCM 32048</strain>
    </source>
</reference>
<dbReference type="EMBL" id="BPQJ01000026">
    <property type="protein sequence ID" value="GJD64564.1"/>
    <property type="molecule type" value="Genomic_DNA"/>
</dbReference>
<keyword evidence="2" id="KW-1185">Reference proteome</keyword>
<comment type="caution">
    <text evidence="1">The sequence shown here is derived from an EMBL/GenBank/DDBJ whole genome shotgun (WGS) entry which is preliminary data.</text>
</comment>